<dbReference type="GO" id="GO:0005524">
    <property type="term" value="F:ATP binding"/>
    <property type="evidence" value="ECO:0007669"/>
    <property type="project" value="UniProtKB-KW"/>
</dbReference>
<evidence type="ECO:0000256" key="2">
    <source>
        <dbReference type="ARBA" id="ARBA00022598"/>
    </source>
</evidence>
<dbReference type="InterPro" id="IPR051087">
    <property type="entry name" value="Mitochondrial_ACSM"/>
</dbReference>
<evidence type="ECO:0000256" key="4">
    <source>
        <dbReference type="ARBA" id="ARBA00022840"/>
    </source>
</evidence>
<dbReference type="GO" id="GO:0016405">
    <property type="term" value="F:CoA-ligase activity"/>
    <property type="evidence" value="ECO:0007669"/>
    <property type="project" value="UniProtKB-ARBA"/>
</dbReference>
<dbReference type="GO" id="GO:0006633">
    <property type="term" value="P:fatty acid biosynthetic process"/>
    <property type="evidence" value="ECO:0007669"/>
    <property type="project" value="TreeGrafter"/>
</dbReference>
<dbReference type="Pfam" id="PF00501">
    <property type="entry name" value="AMP-binding"/>
    <property type="match status" value="1"/>
</dbReference>
<evidence type="ECO:0000313" key="7">
    <source>
        <dbReference type="EMBL" id="BFO81999.1"/>
    </source>
</evidence>
<dbReference type="AlphaFoldDB" id="A0AB33JJT2"/>
<proteinExistence type="inferred from homology"/>
<feature type="domain" description="AMP-dependent synthetase/ligase" evidence="5">
    <location>
        <begin position="38"/>
        <end position="409"/>
    </location>
</feature>
<protein>
    <submittedName>
        <fullName evidence="7">AMP-binding protein</fullName>
    </submittedName>
</protein>
<dbReference type="PANTHER" id="PTHR43605">
    <property type="entry name" value="ACYL-COENZYME A SYNTHETASE"/>
    <property type="match status" value="1"/>
</dbReference>
<dbReference type="InterPro" id="IPR045851">
    <property type="entry name" value="AMP-bd_C_sf"/>
</dbReference>
<dbReference type="EMBL" id="AP035789">
    <property type="protein sequence ID" value="BFO81999.1"/>
    <property type="molecule type" value="Genomic_DNA"/>
</dbReference>
<keyword evidence="2" id="KW-0436">Ligase</keyword>
<evidence type="ECO:0000256" key="1">
    <source>
        <dbReference type="ARBA" id="ARBA00006432"/>
    </source>
</evidence>
<dbReference type="InterPro" id="IPR020845">
    <property type="entry name" value="AMP-binding_CS"/>
</dbReference>
<dbReference type="Pfam" id="PF13193">
    <property type="entry name" value="AMP-binding_C"/>
    <property type="match status" value="1"/>
</dbReference>
<dbReference type="GO" id="GO:0015645">
    <property type="term" value="F:fatty acid ligase activity"/>
    <property type="evidence" value="ECO:0007669"/>
    <property type="project" value="TreeGrafter"/>
</dbReference>
<dbReference type="InterPro" id="IPR042099">
    <property type="entry name" value="ANL_N_sf"/>
</dbReference>
<dbReference type="PANTHER" id="PTHR43605:SF10">
    <property type="entry name" value="ACYL-COA SYNTHETASE MEDIUM CHAIN FAMILY MEMBER 3"/>
    <property type="match status" value="1"/>
</dbReference>
<organism evidence="7">
    <name type="scientific">Prevotella sp. GTC17262</name>
    <dbReference type="NCBI Taxonomy" id="3236797"/>
    <lineage>
        <taxon>Bacteria</taxon>
        <taxon>Pseudomonadati</taxon>
        <taxon>Bacteroidota</taxon>
        <taxon>Bacteroidia</taxon>
        <taxon>Bacteroidales</taxon>
        <taxon>Prevotellaceae</taxon>
        <taxon>Prevotella</taxon>
    </lineage>
</organism>
<sequence>MIERFLKQTHFTSEEDYARHLQFIIPENFNFAYDVMDVWAEERPDKLALLWTSERGEEIRFTFKDLKEQTDQTAAYFQNLGIGRGDMVMLMLKRHYQWWLSVLALHKLGAVAIPATHMLTTHDIVYRNNGASVKAIICSGDEYIIDQITQSLPDSPTVKILISVGPHVPSHFHDWNKEWKQAPAFQRPEHVNTNEDIMMMYFTSGTSGEPKMVAHDFLYALGHLTTGVYWHNLGENSIHLTVADTGWGKAVWGKLYGQWFAGATVFVYDHEKFTAEKIMRQIEKYRITSFCAPPTIYRFMIHEDFSQYDLSSLEYCTTAGEALNPSVAEKFRQLTGVSLMEGFGQTETTMTLGTFPWIKPKPGSMGKPNQQYDVHLLRPDGSECEDGEKGEICIKVGDEKPLGLFKGYYRDEARTKEVWHEGIYHTGDMAWRDEDGYYWFVGRTDDVIKSSGYRIGPFEVENALMTHPAILECAITGVPDPIRGMIVKATVVLADGWKDKAGDALVKTLQDHVKHVTAPYKYPRIIEFVNELPKTISGKIRRVEIREKDRSNKR</sequence>
<dbReference type="PROSITE" id="PS00455">
    <property type="entry name" value="AMP_BINDING"/>
    <property type="match status" value="1"/>
</dbReference>
<evidence type="ECO:0000256" key="3">
    <source>
        <dbReference type="ARBA" id="ARBA00022741"/>
    </source>
</evidence>
<feature type="domain" description="AMP-binding enzyme C-terminal" evidence="6">
    <location>
        <begin position="459"/>
        <end position="539"/>
    </location>
</feature>
<gene>
    <name evidence="7" type="ORF">GTC17262_21900</name>
</gene>
<comment type="similarity">
    <text evidence="1">Belongs to the ATP-dependent AMP-binding enzyme family.</text>
</comment>
<dbReference type="SUPFAM" id="SSF56801">
    <property type="entry name" value="Acetyl-CoA synthetase-like"/>
    <property type="match status" value="1"/>
</dbReference>
<dbReference type="InterPro" id="IPR000873">
    <property type="entry name" value="AMP-dep_synth/lig_dom"/>
</dbReference>
<dbReference type="Gene3D" id="3.40.50.12780">
    <property type="entry name" value="N-terminal domain of ligase-like"/>
    <property type="match status" value="1"/>
</dbReference>
<dbReference type="InterPro" id="IPR025110">
    <property type="entry name" value="AMP-bd_C"/>
</dbReference>
<keyword evidence="3" id="KW-0547">Nucleotide-binding</keyword>
<evidence type="ECO:0000259" key="6">
    <source>
        <dbReference type="Pfam" id="PF13193"/>
    </source>
</evidence>
<name>A0AB33JJT2_9BACT</name>
<dbReference type="GO" id="GO:0004321">
    <property type="term" value="F:fatty-acyl-CoA synthase activity"/>
    <property type="evidence" value="ECO:0007669"/>
    <property type="project" value="TreeGrafter"/>
</dbReference>
<dbReference type="FunFam" id="3.30.300.30:FF:000005">
    <property type="entry name" value="Acyl-coenzyme A synthetase ACSM5, mitochondrial"/>
    <property type="match status" value="1"/>
</dbReference>
<keyword evidence="4" id="KW-0067">ATP-binding</keyword>
<reference evidence="7" key="1">
    <citation type="submission" date="2024-07" db="EMBL/GenBank/DDBJ databases">
        <title>Complete genome sequence of Prevotella sp. YM-2024 GTC17262.</title>
        <authorList>
            <person name="Hayashi M."/>
            <person name="Muto Y."/>
            <person name="Tanaka K."/>
            <person name="Niwa H."/>
        </authorList>
    </citation>
    <scope>NUCLEOTIDE SEQUENCE</scope>
    <source>
        <strain evidence="7">GTC17262</strain>
    </source>
</reference>
<dbReference type="Gene3D" id="3.30.300.30">
    <property type="match status" value="1"/>
</dbReference>
<evidence type="ECO:0000259" key="5">
    <source>
        <dbReference type="Pfam" id="PF00501"/>
    </source>
</evidence>
<accession>A0AB33JJT2</accession>
<dbReference type="GO" id="GO:0006637">
    <property type="term" value="P:acyl-CoA metabolic process"/>
    <property type="evidence" value="ECO:0007669"/>
    <property type="project" value="TreeGrafter"/>
</dbReference>